<dbReference type="SUPFAM" id="SSF55729">
    <property type="entry name" value="Acyl-CoA N-acyltransferases (Nat)"/>
    <property type="match status" value="1"/>
</dbReference>
<dbReference type="Proteomes" id="UP000008084">
    <property type="component" value="Chromosome"/>
</dbReference>
<gene>
    <name evidence="6" type="ordered locus">Y11_38391</name>
</gene>
<dbReference type="Gene3D" id="3.40.630.30">
    <property type="match status" value="1"/>
</dbReference>
<dbReference type="PROSITE" id="PS51186">
    <property type="entry name" value="GNAT"/>
    <property type="match status" value="1"/>
</dbReference>
<dbReference type="SMART" id="SM00247">
    <property type="entry name" value="XTALbg"/>
    <property type="match status" value="1"/>
</dbReference>
<comment type="similarity">
    <text evidence="1">Belongs to the beta/gamma-crystallin family.</text>
</comment>
<sequence length="821" mass="93113">MKLIIKLLIIITLTTSQLAYSDEAKVCFYELADFGGESFCSTESESQSIYNGGFDNKIESISVPPGMVVTLYDGVNFSGRKTTLKNDINLQQLKSSDLYNKINSYQIEPAICFYTEDNFQGDSTCLAANQQIDLYHDTEVILESNRHVLPIHNDSIKSIKIPQGMLAKIYKNDNFTLPFYALTENTTDNSLKALDMNNEITSIKAEEIKGLSCDKRCAIINSYDINLLFGFGEYWDDVRLLNKQVLLVFNTKGMGEEDNYDIKLFSGAGVIINKEGIIFSDHRMVNKFYFERYKNSDNLSFIIQIKKDNVEIQYVQPLKHQLVDVSPIISYDWSDKLNLPLEVVITNYNIDKPLILAKTILTADTDDKKWEKRDLIQTSKIICAFTPFLNIYNYLIQGKCQQLDGIVFSASEYFSSNTQGKTLHIAGSSAPLKHKTETLLQTQESVDNHMTLTYIDNNQRGQSLSLPAVAKTCQTSLHSLFNSRSTRQLRPYCIDWTLEIMTDFTLLFGNSLETWNMEFFGRIINSIIRTGSTGVVVENSEIEDSEVEKIFIKSIKEKIIEHSTENSLSYIKTAFDYAQLSYLTYKFYYSSDDLPSAVEQFPLGIYELLLETFNYVRTPPTIVSQGQLVEQNDLEFEIEILPTLTPEEETKLSDAEVKNAQAMRKKLSDTITRWGEQYQSSQAEQGASASADSSPDENDRGLKKLLRAGYIVTGIINRRLILHRPGEIYVIVKLQGRIVAIVLADRFNNRDRVELVASATLPDYVLYPDREGTVRGAGTAAVRELARYLQQQGARTLFSEVISQPSARVKQKVGFSFKGEF</sequence>
<evidence type="ECO:0000259" key="5">
    <source>
        <dbReference type="PROSITE" id="PS51186"/>
    </source>
</evidence>
<dbReference type="InterPro" id="IPR011024">
    <property type="entry name" value="G_crystallin-like"/>
</dbReference>
<protein>
    <recommendedName>
        <fullName evidence="5">N-acetyltransferase domain-containing protein</fullName>
    </recommendedName>
</protein>
<dbReference type="Gene3D" id="2.60.20.10">
    <property type="entry name" value="Crystallins"/>
    <property type="match status" value="2"/>
</dbReference>
<keyword evidence="2" id="KW-0677">Repeat</keyword>
<dbReference type="EMBL" id="FR729477">
    <property type="protein sequence ID" value="CBY28691.1"/>
    <property type="molecule type" value="Genomic_DNA"/>
</dbReference>
<evidence type="ECO:0000256" key="2">
    <source>
        <dbReference type="ARBA" id="ARBA00022737"/>
    </source>
</evidence>
<feature type="compositionally biased region" description="Low complexity" evidence="3">
    <location>
        <begin position="679"/>
        <end position="693"/>
    </location>
</feature>
<keyword evidence="4" id="KW-0732">Signal</keyword>
<dbReference type="KEGG" id="yey:Y11_38391"/>
<evidence type="ECO:0000256" key="4">
    <source>
        <dbReference type="SAM" id="SignalP"/>
    </source>
</evidence>
<feature type="domain" description="N-acetyltransferase" evidence="5">
    <location>
        <begin position="661"/>
        <end position="821"/>
    </location>
</feature>
<dbReference type="InterPro" id="IPR000182">
    <property type="entry name" value="GNAT_dom"/>
</dbReference>
<dbReference type="AlphaFoldDB" id="A0A0H3NTX0"/>
<name>A0A0H3NTX0_YERE1</name>
<evidence type="ECO:0000256" key="1">
    <source>
        <dbReference type="ARBA" id="ARBA00009646"/>
    </source>
</evidence>
<feature type="region of interest" description="Disordered" evidence="3">
    <location>
        <begin position="679"/>
        <end position="698"/>
    </location>
</feature>
<dbReference type="HOGENOM" id="CLU_381699_0_0_6"/>
<evidence type="ECO:0000313" key="6">
    <source>
        <dbReference type="EMBL" id="CBY28691.1"/>
    </source>
</evidence>
<evidence type="ECO:0000313" key="7">
    <source>
        <dbReference type="Proteomes" id="UP000008084"/>
    </source>
</evidence>
<dbReference type="SUPFAM" id="SSF49695">
    <property type="entry name" value="gamma-Crystallin-like"/>
    <property type="match status" value="2"/>
</dbReference>
<dbReference type="RefSeq" id="WP_005157039.1">
    <property type="nucleotide sequence ID" value="NC_017564.1"/>
</dbReference>
<dbReference type="PATRIC" id="fig|930944.6.peg.3820"/>
<feature type="signal peptide" evidence="4">
    <location>
        <begin position="1"/>
        <end position="21"/>
    </location>
</feature>
<organism evidence="6 7">
    <name type="scientific">Yersinia enterocolitica subsp. palearctica serotype O:3 (strain DSM 13030 / CIP 106945 / Y11)</name>
    <dbReference type="NCBI Taxonomy" id="930944"/>
    <lineage>
        <taxon>Bacteria</taxon>
        <taxon>Pseudomonadati</taxon>
        <taxon>Pseudomonadota</taxon>
        <taxon>Gammaproteobacteria</taxon>
        <taxon>Enterobacterales</taxon>
        <taxon>Yersiniaceae</taxon>
        <taxon>Yersinia</taxon>
    </lineage>
</organism>
<evidence type="ECO:0000256" key="3">
    <source>
        <dbReference type="SAM" id="MobiDB-lite"/>
    </source>
</evidence>
<reference evidence="6 7" key="1">
    <citation type="journal article" date="2011" name="J. Bacteriol.">
        <title>Complete genome sequence of Yersinia enterocolitica subsp. palearctica serogroup O:3.</title>
        <authorList>
            <person name="Batzilla J."/>
            <person name="Hoper D."/>
            <person name="Antonenka U."/>
            <person name="Heesemann J."/>
            <person name="Rakin A."/>
        </authorList>
    </citation>
    <scope>NUCLEOTIDE SEQUENCE [LARGE SCALE GENOMIC DNA]</scope>
    <source>
        <strain evidence="7">DSM 13030 / CIP 106945 / Y11</strain>
    </source>
</reference>
<accession>A0A0H3NTX0</accession>
<dbReference type="GeneID" id="31411770"/>
<dbReference type="InterPro" id="IPR001064">
    <property type="entry name" value="Beta/gamma_crystallin"/>
</dbReference>
<feature type="chain" id="PRO_5002616973" description="N-acetyltransferase domain-containing protein" evidence="4">
    <location>
        <begin position="22"/>
        <end position="821"/>
    </location>
</feature>
<dbReference type="GO" id="GO:0016747">
    <property type="term" value="F:acyltransferase activity, transferring groups other than amino-acyl groups"/>
    <property type="evidence" value="ECO:0007669"/>
    <property type="project" value="InterPro"/>
</dbReference>
<dbReference type="Pfam" id="PF03995">
    <property type="entry name" value="Inhibitor_I36"/>
    <property type="match status" value="1"/>
</dbReference>
<proteinExistence type="inferred from homology"/>
<dbReference type="InterPro" id="IPR016181">
    <property type="entry name" value="Acyl_CoA_acyltransferase"/>
</dbReference>